<keyword evidence="3" id="KW-1185">Reference proteome</keyword>
<feature type="domain" description="Retrotransposon gag" evidence="1">
    <location>
        <begin position="80"/>
        <end position="161"/>
    </location>
</feature>
<dbReference type="PANTHER" id="PTHR35046">
    <property type="entry name" value="ZINC KNUCKLE (CCHC-TYPE) FAMILY PROTEIN"/>
    <property type="match status" value="1"/>
</dbReference>
<dbReference type="AlphaFoldDB" id="A0A6A6KSB4"/>
<dbReference type="EMBL" id="JAAGAX010000015">
    <property type="protein sequence ID" value="KAF2290329.1"/>
    <property type="molecule type" value="Genomic_DNA"/>
</dbReference>
<comment type="caution">
    <text evidence="2">The sequence shown here is derived from an EMBL/GenBank/DDBJ whole genome shotgun (WGS) entry which is preliminary data.</text>
</comment>
<dbReference type="Proteomes" id="UP000467840">
    <property type="component" value="Chromosome 2"/>
</dbReference>
<protein>
    <recommendedName>
        <fullName evidence="1">Retrotransposon gag domain-containing protein</fullName>
    </recommendedName>
</protein>
<sequence>MSDEGEVPPPVPRDLILDQAHMLRLERQQNAMHPQGQKDNIKMRIPTFRGTSSPEEHLKWVQRVDKIYEYQEYREAKKCKLAAIEFVDYANLWWENVKAQRHKDGLDNLQTWREMKRTIEKRFVPEYYKQELYIKLQSLCQGGMCVEDYVKEFEILMLRCDVREP</sequence>
<dbReference type="PANTHER" id="PTHR35046:SF26">
    <property type="entry name" value="RNA-DIRECTED DNA POLYMERASE"/>
    <property type="match status" value="1"/>
</dbReference>
<reference evidence="2 3" key="1">
    <citation type="journal article" date="2020" name="Mol. Plant">
        <title>The Chromosome-Based Rubber Tree Genome Provides New Insights into Spurge Genome Evolution and Rubber Biosynthesis.</title>
        <authorList>
            <person name="Liu J."/>
            <person name="Shi C."/>
            <person name="Shi C.C."/>
            <person name="Li W."/>
            <person name="Zhang Q.J."/>
            <person name="Zhang Y."/>
            <person name="Li K."/>
            <person name="Lu H.F."/>
            <person name="Shi C."/>
            <person name="Zhu S.T."/>
            <person name="Xiao Z.Y."/>
            <person name="Nan H."/>
            <person name="Yue Y."/>
            <person name="Zhu X.G."/>
            <person name="Wu Y."/>
            <person name="Hong X.N."/>
            <person name="Fan G.Y."/>
            <person name="Tong Y."/>
            <person name="Zhang D."/>
            <person name="Mao C.L."/>
            <person name="Liu Y.L."/>
            <person name="Hao S.J."/>
            <person name="Liu W.Q."/>
            <person name="Lv M.Q."/>
            <person name="Zhang H.B."/>
            <person name="Liu Y."/>
            <person name="Hu-Tang G.R."/>
            <person name="Wang J.P."/>
            <person name="Wang J.H."/>
            <person name="Sun Y.H."/>
            <person name="Ni S.B."/>
            <person name="Chen W.B."/>
            <person name="Zhang X.C."/>
            <person name="Jiao Y.N."/>
            <person name="Eichler E.E."/>
            <person name="Li G.H."/>
            <person name="Liu X."/>
            <person name="Gao L.Z."/>
        </authorList>
    </citation>
    <scope>NUCLEOTIDE SEQUENCE [LARGE SCALE GENOMIC DNA]</scope>
    <source>
        <strain evidence="3">cv. GT1</strain>
        <tissue evidence="2">Leaf</tissue>
    </source>
</reference>
<name>A0A6A6KSB4_HEVBR</name>
<accession>A0A6A6KSB4</accession>
<organism evidence="2 3">
    <name type="scientific">Hevea brasiliensis</name>
    <name type="common">Para rubber tree</name>
    <name type="synonym">Siphonia brasiliensis</name>
    <dbReference type="NCBI Taxonomy" id="3981"/>
    <lineage>
        <taxon>Eukaryota</taxon>
        <taxon>Viridiplantae</taxon>
        <taxon>Streptophyta</taxon>
        <taxon>Embryophyta</taxon>
        <taxon>Tracheophyta</taxon>
        <taxon>Spermatophyta</taxon>
        <taxon>Magnoliopsida</taxon>
        <taxon>eudicotyledons</taxon>
        <taxon>Gunneridae</taxon>
        <taxon>Pentapetalae</taxon>
        <taxon>rosids</taxon>
        <taxon>fabids</taxon>
        <taxon>Malpighiales</taxon>
        <taxon>Euphorbiaceae</taxon>
        <taxon>Crotonoideae</taxon>
        <taxon>Micrandreae</taxon>
        <taxon>Hevea</taxon>
    </lineage>
</organism>
<evidence type="ECO:0000259" key="1">
    <source>
        <dbReference type="Pfam" id="PF03732"/>
    </source>
</evidence>
<evidence type="ECO:0000313" key="3">
    <source>
        <dbReference type="Proteomes" id="UP000467840"/>
    </source>
</evidence>
<dbReference type="Pfam" id="PF03732">
    <property type="entry name" value="Retrotrans_gag"/>
    <property type="match status" value="1"/>
</dbReference>
<gene>
    <name evidence="2" type="ORF">GH714_010914</name>
</gene>
<proteinExistence type="predicted"/>
<evidence type="ECO:0000313" key="2">
    <source>
        <dbReference type="EMBL" id="KAF2290329.1"/>
    </source>
</evidence>
<dbReference type="InterPro" id="IPR005162">
    <property type="entry name" value="Retrotrans_gag_dom"/>
</dbReference>